<evidence type="ECO:0000256" key="1">
    <source>
        <dbReference type="SAM" id="MobiDB-lite"/>
    </source>
</evidence>
<dbReference type="PATRIC" id="fig|243230.17.peg.3147"/>
<organism evidence="2 3">
    <name type="scientific">Deinococcus radiodurans (strain ATCC 13939 / DSM 20539 / JCM 16871 / CCUG 27074 / LMG 4051 / NBRC 15346 / NCIMB 9279 / VKM B-1422 / R1)</name>
    <dbReference type="NCBI Taxonomy" id="243230"/>
    <lineage>
        <taxon>Bacteria</taxon>
        <taxon>Thermotogati</taxon>
        <taxon>Deinococcota</taxon>
        <taxon>Deinococci</taxon>
        <taxon>Deinococcales</taxon>
        <taxon>Deinococcaceae</taxon>
        <taxon>Deinococcus</taxon>
    </lineage>
</organism>
<protein>
    <recommendedName>
        <fullName evidence="4">Ferritin-like domain-containing protein</fullName>
    </recommendedName>
</protein>
<dbReference type="InterPro" id="IPR012347">
    <property type="entry name" value="Ferritin-like"/>
</dbReference>
<dbReference type="KEGG" id="dra:DR_A0258"/>
<dbReference type="InParanoid" id="Q9RYQ1"/>
<dbReference type="InterPro" id="IPR009078">
    <property type="entry name" value="Ferritin-like_SF"/>
</dbReference>
<dbReference type="STRING" id="243230.DR_A0258"/>
<dbReference type="AlphaFoldDB" id="Q9RYQ1"/>
<sequence>MEWCGALFLPPRNSEDCSESHEQGPGTERLGWPGPPFIFTRNPTMTDDLKTGRPHEGSRRTFLRGLAGTAVAASFSDAFGLGGAGAPVGKQSSVLDLAATAEALSVTLYFQVLSHASFMLTPETADDLRGVLAAESHHLELLCSLGGRPLTASFALPARLLTDAGVFADTALKLEQISTSAYLGAAHQLAAAQPELAATMAQIAASEAQHLTLLSQLSGYGPFRDTLPAASFRQMADTAPALAPYLKVAGKGEVTPLPADADVRRVLGSRPVPRGEAFVQLYRPAPKR</sequence>
<proteinExistence type="predicted"/>
<dbReference type="SUPFAM" id="SSF47240">
    <property type="entry name" value="Ferritin-like"/>
    <property type="match status" value="1"/>
</dbReference>
<dbReference type="Proteomes" id="UP000002524">
    <property type="component" value="Chromosome 2"/>
</dbReference>
<name>Q9RYQ1_DEIRA</name>
<feature type="compositionally biased region" description="Basic and acidic residues" evidence="1">
    <location>
        <begin position="13"/>
        <end position="22"/>
    </location>
</feature>
<evidence type="ECO:0000313" key="3">
    <source>
        <dbReference type="Proteomes" id="UP000002524"/>
    </source>
</evidence>
<keyword evidence="3" id="KW-1185">Reference proteome</keyword>
<evidence type="ECO:0000313" key="2">
    <source>
        <dbReference type="EMBL" id="AAF12493.1"/>
    </source>
</evidence>
<accession>Q9RYQ1</accession>
<dbReference type="PIR" id="B75579">
    <property type="entry name" value="B75579"/>
</dbReference>
<dbReference type="Gene3D" id="1.20.1260.10">
    <property type="match status" value="1"/>
</dbReference>
<reference evidence="2 3" key="1">
    <citation type="journal article" date="1999" name="Science">
        <title>Genome sequence of the radioresistant bacterium Deinococcus radiodurans R1.</title>
        <authorList>
            <person name="White O."/>
            <person name="Eisen J.A."/>
            <person name="Heidelberg J.F."/>
            <person name="Hickey E.K."/>
            <person name="Peterson J.D."/>
            <person name="Dodson R.J."/>
            <person name="Haft D.H."/>
            <person name="Gwinn M.L."/>
            <person name="Nelson W.C."/>
            <person name="Richardson D.L."/>
            <person name="Moffat K.S."/>
            <person name="Qin H."/>
            <person name="Jiang L."/>
            <person name="Pamphile W."/>
            <person name="Crosby M."/>
            <person name="Shen M."/>
            <person name="Vamathevan J.J."/>
            <person name="Lam P."/>
            <person name="McDonald L."/>
            <person name="Utterback T."/>
            <person name="Zalewski C."/>
            <person name="Makarova K.S."/>
            <person name="Aravind L."/>
            <person name="Daly M.J."/>
            <person name="Minton K.W."/>
            <person name="Fleischmann R.D."/>
            <person name="Ketchum K.A."/>
            <person name="Nelson K.E."/>
            <person name="Salzberg S."/>
            <person name="Smith H.O."/>
            <person name="Venter J.C."/>
            <person name="Fraser C.M."/>
        </authorList>
    </citation>
    <scope>NUCLEOTIDE SEQUENCE [LARGE SCALE GENOMIC DNA]</scope>
    <source>
        <strain evidence="3">ATCC 13939 / DSM 20539 / JCM 16871 / LMG 4051 / NBRC 15346 / NCIMB 9279 / R1 / VKM B-1422</strain>
    </source>
</reference>
<dbReference type="OrthoDB" id="66822at2"/>
<evidence type="ECO:0008006" key="4">
    <source>
        <dbReference type="Google" id="ProtNLM"/>
    </source>
</evidence>
<dbReference type="Pfam" id="PF13668">
    <property type="entry name" value="Ferritin_2"/>
    <property type="match status" value="1"/>
</dbReference>
<dbReference type="HOGENOM" id="CLU_965491_0_0_0"/>
<gene>
    <name evidence="2" type="ordered locus">DR_A0258</name>
</gene>
<feature type="region of interest" description="Disordered" evidence="1">
    <location>
        <begin position="13"/>
        <end position="35"/>
    </location>
</feature>
<dbReference type="PaxDb" id="243230-DR_A0258"/>
<dbReference type="EMBL" id="AE001825">
    <property type="protein sequence ID" value="AAF12493.1"/>
    <property type="molecule type" value="Genomic_DNA"/>
</dbReference>
<dbReference type="EnsemblBacteria" id="AAF12493">
    <property type="protein sequence ID" value="AAF12493"/>
    <property type="gene ID" value="DR_A0258"/>
</dbReference>